<dbReference type="InterPro" id="IPR046529">
    <property type="entry name" value="DUF6594"/>
</dbReference>
<organism evidence="3 4">
    <name type="scientific">Massarina eburnea CBS 473.64</name>
    <dbReference type="NCBI Taxonomy" id="1395130"/>
    <lineage>
        <taxon>Eukaryota</taxon>
        <taxon>Fungi</taxon>
        <taxon>Dikarya</taxon>
        <taxon>Ascomycota</taxon>
        <taxon>Pezizomycotina</taxon>
        <taxon>Dothideomycetes</taxon>
        <taxon>Pleosporomycetidae</taxon>
        <taxon>Pleosporales</taxon>
        <taxon>Massarineae</taxon>
        <taxon>Massarinaceae</taxon>
        <taxon>Massarina</taxon>
    </lineage>
</organism>
<dbReference type="Proteomes" id="UP000799753">
    <property type="component" value="Unassembled WGS sequence"/>
</dbReference>
<keyword evidence="1" id="KW-1133">Transmembrane helix</keyword>
<keyword evidence="1" id="KW-0472">Membrane</keyword>
<feature type="transmembrane region" description="Helical" evidence="1">
    <location>
        <begin position="224"/>
        <end position="244"/>
    </location>
</feature>
<protein>
    <recommendedName>
        <fullName evidence="2">DUF6594 domain-containing protein</fullName>
    </recommendedName>
</protein>
<evidence type="ECO:0000259" key="2">
    <source>
        <dbReference type="Pfam" id="PF20237"/>
    </source>
</evidence>
<accession>A0A6A6S7Q0</accession>
<dbReference type="PANTHER" id="PTHR34502:SF5">
    <property type="entry name" value="DUF6594 DOMAIN-CONTAINING PROTEIN"/>
    <property type="match status" value="1"/>
</dbReference>
<evidence type="ECO:0000313" key="3">
    <source>
        <dbReference type="EMBL" id="KAF2643695.1"/>
    </source>
</evidence>
<dbReference type="AlphaFoldDB" id="A0A6A6S7Q0"/>
<feature type="domain" description="DUF6594" evidence="2">
    <location>
        <begin position="25"/>
        <end position="284"/>
    </location>
</feature>
<reference evidence="3" key="1">
    <citation type="journal article" date="2020" name="Stud. Mycol.">
        <title>101 Dothideomycetes genomes: a test case for predicting lifestyles and emergence of pathogens.</title>
        <authorList>
            <person name="Haridas S."/>
            <person name="Albert R."/>
            <person name="Binder M."/>
            <person name="Bloem J."/>
            <person name="Labutti K."/>
            <person name="Salamov A."/>
            <person name="Andreopoulos B."/>
            <person name="Baker S."/>
            <person name="Barry K."/>
            <person name="Bills G."/>
            <person name="Bluhm B."/>
            <person name="Cannon C."/>
            <person name="Castanera R."/>
            <person name="Culley D."/>
            <person name="Daum C."/>
            <person name="Ezra D."/>
            <person name="Gonzalez J."/>
            <person name="Henrissat B."/>
            <person name="Kuo A."/>
            <person name="Liang C."/>
            <person name="Lipzen A."/>
            <person name="Lutzoni F."/>
            <person name="Magnuson J."/>
            <person name="Mondo S."/>
            <person name="Nolan M."/>
            <person name="Ohm R."/>
            <person name="Pangilinan J."/>
            <person name="Park H.-J."/>
            <person name="Ramirez L."/>
            <person name="Alfaro M."/>
            <person name="Sun H."/>
            <person name="Tritt A."/>
            <person name="Yoshinaga Y."/>
            <person name="Zwiers L.-H."/>
            <person name="Turgeon B."/>
            <person name="Goodwin S."/>
            <person name="Spatafora J."/>
            <person name="Crous P."/>
            <person name="Grigoriev I."/>
        </authorList>
    </citation>
    <scope>NUCLEOTIDE SEQUENCE</scope>
    <source>
        <strain evidence="3">CBS 473.64</strain>
    </source>
</reference>
<gene>
    <name evidence="3" type="ORF">P280DRAFT_392393</name>
</gene>
<keyword evidence="4" id="KW-1185">Reference proteome</keyword>
<dbReference type="Pfam" id="PF20237">
    <property type="entry name" value="DUF6594"/>
    <property type="match status" value="1"/>
</dbReference>
<proteinExistence type="predicted"/>
<evidence type="ECO:0000256" key="1">
    <source>
        <dbReference type="SAM" id="Phobius"/>
    </source>
</evidence>
<dbReference type="PANTHER" id="PTHR34502">
    <property type="entry name" value="DUF6594 DOMAIN-CONTAINING PROTEIN-RELATED"/>
    <property type="match status" value="1"/>
</dbReference>
<sequence length="285" mass="32991">MEKNKNSDVAKPSLTELYMRYPPGYPRLSERMALIPETGIYRRFDALNARNLLYLQSELCILERRLRALEKRDATNDVGRRMKYAADFETMLDEPPELDNRQLEVIKLIRKKVSQYNKALIQYETLHRLKSPDECDRENIRSFLCSAEMEGKYLEGEDCSTWGRMEEDAHALDLITVKPRKHVDWFSLQVAEKAVTLFKFRLRSRKEDFDVSAPLYYDRTVLRITFFLTSTVASLLPLVSIFTLDKLQSHTARFGVSAAFTLLVAVCLTLLTEARRADVFAVTAS</sequence>
<name>A0A6A6S7Q0_9PLEO</name>
<keyword evidence="1" id="KW-0812">Transmembrane</keyword>
<dbReference type="EMBL" id="MU006779">
    <property type="protein sequence ID" value="KAF2643695.1"/>
    <property type="molecule type" value="Genomic_DNA"/>
</dbReference>
<feature type="transmembrane region" description="Helical" evidence="1">
    <location>
        <begin position="250"/>
        <end position="271"/>
    </location>
</feature>
<evidence type="ECO:0000313" key="4">
    <source>
        <dbReference type="Proteomes" id="UP000799753"/>
    </source>
</evidence>
<dbReference type="OrthoDB" id="5342093at2759"/>